<accession>A0A7Z7AYW3</accession>
<sequence length="477" mass="52955">MKEYDLIVIGSGSGMNYVNAMLDADPEMKVALIDKDEPGGICLTRGCIPSKMLLYPAELVRNIEKAENFGIKASIADIDFKAVMDRMRSTISSDIEDIKHSYTHIPRLDFYNEAAEFVSPYTMKVGDETINSKMIFLCTGSKPAIPPVKGLDDVEYLTSDDVLRLTELPESLAIIGGGYIAAEYGHFFSAMGSKVTIIGRNARIIPEEEPEVSTLAKKMMSEYMDILTNCEVVEVKNSPEGKLVIAKDRKTGEEKEVVASVILVATGRAPNTDILKPELGGVETDKHGWIKVNEHLETSQPNVWAFGDANGKYLFKHVANHESTVVYYNAALKKKAKVDYHAVPYAVFSHPEIAGVGMTEKQAIEDYGEDKIILGYYRFQDTAKGIAMSLTDEFVKIILDNDTQKILGAHIIGPDASVLIHEIIPVMYTEEQAAGPIMYSMDIHPSLSEVIKRAFYSRIPLNEYHMIMQAYGLEETE</sequence>
<dbReference type="InterPro" id="IPR012999">
    <property type="entry name" value="Pyr_OxRdtase_I_AS"/>
</dbReference>
<evidence type="ECO:0000256" key="4">
    <source>
        <dbReference type="ARBA" id="ARBA00022827"/>
    </source>
</evidence>
<dbReference type="InterPro" id="IPR036188">
    <property type="entry name" value="FAD/NAD-bd_sf"/>
</dbReference>
<dbReference type="EMBL" id="FNCA01000012">
    <property type="protein sequence ID" value="SDG31859.1"/>
    <property type="molecule type" value="Genomic_DNA"/>
</dbReference>
<dbReference type="Proteomes" id="UP000199259">
    <property type="component" value="Unassembled WGS sequence"/>
</dbReference>
<dbReference type="PIRSF" id="PIRSF000350">
    <property type="entry name" value="Mercury_reductase_MerA"/>
    <property type="match status" value="1"/>
</dbReference>
<evidence type="ECO:0000256" key="3">
    <source>
        <dbReference type="ARBA" id="ARBA00022630"/>
    </source>
</evidence>
<evidence type="ECO:0000256" key="7">
    <source>
        <dbReference type="ARBA" id="ARBA00023157"/>
    </source>
</evidence>
<keyword evidence="6" id="KW-0520">NAD</keyword>
<keyword evidence="7" id="KW-1015">Disulfide bond</keyword>
<dbReference type="PROSITE" id="PS00076">
    <property type="entry name" value="PYRIDINE_REDOX_1"/>
    <property type="match status" value="1"/>
</dbReference>
<dbReference type="Pfam" id="PF07992">
    <property type="entry name" value="Pyr_redox_2"/>
    <property type="match status" value="1"/>
</dbReference>
<dbReference type="PRINTS" id="PR00411">
    <property type="entry name" value="PNDRDTASEI"/>
</dbReference>
<dbReference type="PANTHER" id="PTHR22912">
    <property type="entry name" value="DISULFIDE OXIDOREDUCTASE"/>
    <property type="match status" value="1"/>
</dbReference>
<dbReference type="Gene3D" id="3.50.50.60">
    <property type="entry name" value="FAD/NAD(P)-binding domain"/>
    <property type="match status" value="2"/>
</dbReference>
<dbReference type="AlphaFoldDB" id="A0A7Z7AYW3"/>
<comment type="similarity">
    <text evidence="2 9">Belongs to the class-I pyridine nucleotide-disulfide oxidoreductase family.</text>
</comment>
<comment type="caution">
    <text evidence="12">The sequence shown here is derived from an EMBL/GenBank/DDBJ whole genome shotgun (WGS) entry which is preliminary data.</text>
</comment>
<dbReference type="InterPro" id="IPR001100">
    <property type="entry name" value="Pyr_nuc-diS_OxRdtase"/>
</dbReference>
<organism evidence="12 13">
    <name type="scientific">Methanolobus vulcani</name>
    <dbReference type="NCBI Taxonomy" id="38026"/>
    <lineage>
        <taxon>Archaea</taxon>
        <taxon>Methanobacteriati</taxon>
        <taxon>Methanobacteriota</taxon>
        <taxon>Stenosarchaea group</taxon>
        <taxon>Methanomicrobia</taxon>
        <taxon>Methanosarcinales</taxon>
        <taxon>Methanosarcinaceae</taxon>
        <taxon>Methanolobus</taxon>
    </lineage>
</organism>
<comment type="cofactor">
    <cofactor evidence="1">
        <name>FAD</name>
        <dbReference type="ChEBI" id="CHEBI:57692"/>
    </cofactor>
</comment>
<dbReference type="OrthoDB" id="27922at2157"/>
<dbReference type="InterPro" id="IPR004099">
    <property type="entry name" value="Pyr_nucl-diS_OxRdtase_dimer"/>
</dbReference>
<dbReference type="InterPro" id="IPR050151">
    <property type="entry name" value="Class-I_Pyr_Nuc-Dis_Oxidored"/>
</dbReference>
<dbReference type="SUPFAM" id="SSF55424">
    <property type="entry name" value="FAD/NAD-linked reductases, dimerisation (C-terminal) domain"/>
    <property type="match status" value="1"/>
</dbReference>
<evidence type="ECO:0000256" key="8">
    <source>
        <dbReference type="ARBA" id="ARBA00023284"/>
    </source>
</evidence>
<evidence type="ECO:0000256" key="5">
    <source>
        <dbReference type="ARBA" id="ARBA00023002"/>
    </source>
</evidence>
<dbReference type="GO" id="GO:0006103">
    <property type="term" value="P:2-oxoglutarate metabolic process"/>
    <property type="evidence" value="ECO:0007669"/>
    <property type="project" value="TreeGrafter"/>
</dbReference>
<keyword evidence="4 9" id="KW-0274">FAD</keyword>
<evidence type="ECO:0000256" key="2">
    <source>
        <dbReference type="ARBA" id="ARBA00007532"/>
    </source>
</evidence>
<dbReference type="InterPro" id="IPR016156">
    <property type="entry name" value="FAD/NAD-linked_Rdtase_dimer_sf"/>
</dbReference>
<feature type="domain" description="Pyridine nucleotide-disulphide oxidoreductase dimerisation" evidence="10">
    <location>
        <begin position="343"/>
        <end position="454"/>
    </location>
</feature>
<keyword evidence="8 9" id="KW-0676">Redox-active center</keyword>
<reference evidence="12 13" key="1">
    <citation type="submission" date="2016-10" db="EMBL/GenBank/DDBJ databases">
        <authorList>
            <person name="Varghese N."/>
            <person name="Submissions S."/>
        </authorList>
    </citation>
    <scope>NUCLEOTIDE SEQUENCE [LARGE SCALE GENOMIC DNA]</scope>
    <source>
        <strain evidence="12 13">PL 12/M</strain>
    </source>
</reference>
<dbReference type="Gene3D" id="3.30.390.30">
    <property type="match status" value="1"/>
</dbReference>
<dbReference type="PRINTS" id="PR00368">
    <property type="entry name" value="FADPNR"/>
</dbReference>
<dbReference type="InterPro" id="IPR023753">
    <property type="entry name" value="FAD/NAD-binding_dom"/>
</dbReference>
<dbReference type="PANTHER" id="PTHR22912:SF151">
    <property type="entry name" value="DIHYDROLIPOYL DEHYDROGENASE, MITOCHONDRIAL"/>
    <property type="match status" value="1"/>
</dbReference>
<evidence type="ECO:0000259" key="10">
    <source>
        <dbReference type="Pfam" id="PF02852"/>
    </source>
</evidence>
<dbReference type="Pfam" id="PF02852">
    <property type="entry name" value="Pyr_redox_dim"/>
    <property type="match status" value="1"/>
</dbReference>
<dbReference type="GO" id="GO:0050660">
    <property type="term" value="F:flavin adenine dinucleotide binding"/>
    <property type="evidence" value="ECO:0007669"/>
    <property type="project" value="TreeGrafter"/>
</dbReference>
<keyword evidence="3 9" id="KW-0285">Flavoprotein</keyword>
<evidence type="ECO:0000256" key="9">
    <source>
        <dbReference type="RuleBase" id="RU003691"/>
    </source>
</evidence>
<evidence type="ECO:0000313" key="12">
    <source>
        <dbReference type="EMBL" id="SDG31859.1"/>
    </source>
</evidence>
<dbReference type="SUPFAM" id="SSF51905">
    <property type="entry name" value="FAD/NAD(P)-binding domain"/>
    <property type="match status" value="1"/>
</dbReference>
<keyword evidence="13" id="KW-1185">Reference proteome</keyword>
<name>A0A7Z7AYW3_9EURY</name>
<evidence type="ECO:0000259" key="11">
    <source>
        <dbReference type="Pfam" id="PF07992"/>
    </source>
</evidence>
<evidence type="ECO:0000256" key="6">
    <source>
        <dbReference type="ARBA" id="ARBA00023027"/>
    </source>
</evidence>
<protein>
    <submittedName>
        <fullName evidence="12">Dihydrolipoamide dehydrogenase</fullName>
    </submittedName>
</protein>
<evidence type="ECO:0000313" key="13">
    <source>
        <dbReference type="Proteomes" id="UP000199259"/>
    </source>
</evidence>
<dbReference type="GO" id="GO:0004148">
    <property type="term" value="F:dihydrolipoyl dehydrogenase (NADH) activity"/>
    <property type="evidence" value="ECO:0007669"/>
    <property type="project" value="TreeGrafter"/>
</dbReference>
<keyword evidence="5 9" id="KW-0560">Oxidoreductase</keyword>
<evidence type="ECO:0000256" key="1">
    <source>
        <dbReference type="ARBA" id="ARBA00001974"/>
    </source>
</evidence>
<dbReference type="RefSeq" id="WP_091710952.1">
    <property type="nucleotide sequence ID" value="NZ_FNCA01000012.1"/>
</dbReference>
<feature type="domain" description="FAD/NAD(P)-binding" evidence="11">
    <location>
        <begin position="4"/>
        <end position="319"/>
    </location>
</feature>
<gene>
    <name evidence="12" type="ORF">SAMN04488589_2682</name>
</gene>
<proteinExistence type="inferred from homology"/>
<dbReference type="NCBIfam" id="NF004947">
    <property type="entry name" value="PRK06292.2-5"/>
    <property type="match status" value="1"/>
</dbReference>